<dbReference type="Gene3D" id="2.30.29.30">
    <property type="entry name" value="Pleckstrin-homology domain (PH domain)/Phosphotyrosine-binding domain (PTB)"/>
    <property type="match status" value="1"/>
</dbReference>
<evidence type="ECO:0000313" key="2">
    <source>
        <dbReference type="Proteomes" id="UP000095280"/>
    </source>
</evidence>
<accession>A0A1I8IHS4</accession>
<feature type="region of interest" description="Disordered" evidence="1">
    <location>
        <begin position="986"/>
        <end position="1032"/>
    </location>
</feature>
<organism evidence="2 3">
    <name type="scientific">Macrostomum lignano</name>
    <dbReference type="NCBI Taxonomy" id="282301"/>
    <lineage>
        <taxon>Eukaryota</taxon>
        <taxon>Metazoa</taxon>
        <taxon>Spiralia</taxon>
        <taxon>Lophotrochozoa</taxon>
        <taxon>Platyhelminthes</taxon>
        <taxon>Rhabditophora</taxon>
        <taxon>Macrostomorpha</taxon>
        <taxon>Macrostomida</taxon>
        <taxon>Macrostomidae</taxon>
        <taxon>Macrostomum</taxon>
    </lineage>
</organism>
<dbReference type="SUPFAM" id="SSF50729">
    <property type="entry name" value="PH domain-like"/>
    <property type="match status" value="1"/>
</dbReference>
<feature type="region of interest" description="Disordered" evidence="1">
    <location>
        <begin position="836"/>
        <end position="870"/>
    </location>
</feature>
<feature type="compositionally biased region" description="Basic and acidic residues" evidence="1">
    <location>
        <begin position="1018"/>
        <end position="1032"/>
    </location>
</feature>
<name>A0A1I8IHS4_9PLAT</name>
<feature type="compositionally biased region" description="Low complexity" evidence="1">
    <location>
        <begin position="216"/>
        <end position="248"/>
    </location>
</feature>
<sequence>VAERIDELLKAKDTRYQLREEPSIQEFVRDINPMRDLELEEQRAGAQGRRRRLAEAIGAPGGSLLRRSAPPTVNGGGSGGGVGGGGKSAKKSSAGGGGGARLTSAPFIQSSSRPTSPLRDAQQQPPTPHQIVHSGKSSAGGSSGLTSPNGPIAQSPNHSRSISDPVPAAVGAAVVSGGGSGSPAAAPAAGGGGVLASHSNSNSGSSQLPPLPPRQTAGLKSAAAAVKSAAVATATATAAAASTSTGAAPPLPPRARKSAPPPSLPPRTSLRSSSVIVDDAFDPTAALPGHLALLKAESGSQESTAWNSSAPPFGQRVSGGQFPRMKIKESEHRFTIQAKRSQDEGLCVTEISRLDAIQWNRTPKGSGRLHASVQPKLARLTRGRDLQDETAALHRVEDLCLNMAAAPQGVRHALQRSRSRCSSTGGGPGGRQLDALVEADESGPQQPPPPPPPPLPPTATAQQPRRQHRRRRQSIFSLSRLRRLLSLRPAPLPLPPPQPPQPPKPQRAHLAAVPAKCLGAVPLSSARLLLAAASNTAAEFVQQPVEQLVAAAAAARRRQRNSLASTATTAEGSSVLPVAMVTVSVGGLTVQPLEQEDPSLTRLTPTGLLAAAPDSRASSADTQRHPIESVVCASVHRRLPRIFCCAIVDSDATAACHAFLCARTDSADCLVQAVARVHLHRVAVPVPAAAAGPTANSGIFVSAHAGDGRPAASVTADASAADSASASAASASASAADGAAAAPSGLAGADDEGQGAPELAIEPGVDDRIVPDVAHGHPVADRVSQDFRVTLADRPPVARNDIQHHDGLLACHDAHAVCGAVISRRLAVLVAGAAQDGLGNPQGVDDAGVDEHNESQGQHVLSEEADAAQAQPDDGLVERHEGADCAVREQHPAVEQAQQHGSHPASCNHQLDCSLGESRFQRRHDDAVAINGDAHQGEAADADAQAVGKIGHCADSVAQVPVVKEDKQLQQVDGDGHAGQDDLRHRQVQQENVCHGAQAAAPVEHAADQRIANKRRDRHDNYHHGDDIQQRA</sequence>
<feature type="region of interest" description="Disordered" evidence="1">
    <location>
        <begin position="40"/>
        <end position="271"/>
    </location>
</feature>
<feature type="compositionally biased region" description="Polar residues" evidence="1">
    <location>
        <begin position="148"/>
        <end position="162"/>
    </location>
</feature>
<reference evidence="3" key="1">
    <citation type="submission" date="2016-11" db="UniProtKB">
        <authorList>
            <consortium name="WormBaseParasite"/>
        </authorList>
    </citation>
    <scope>IDENTIFICATION</scope>
</reference>
<feature type="compositionally biased region" description="Low complexity" evidence="1">
    <location>
        <begin position="134"/>
        <end position="147"/>
    </location>
</feature>
<evidence type="ECO:0000256" key="1">
    <source>
        <dbReference type="SAM" id="MobiDB-lite"/>
    </source>
</evidence>
<feature type="compositionally biased region" description="Gly residues" evidence="1">
    <location>
        <begin position="74"/>
        <end position="87"/>
    </location>
</feature>
<proteinExistence type="predicted"/>
<feature type="compositionally biased region" description="Pro residues" evidence="1">
    <location>
        <begin position="490"/>
        <end position="505"/>
    </location>
</feature>
<feature type="compositionally biased region" description="Pro residues" evidence="1">
    <location>
        <begin position="445"/>
        <end position="457"/>
    </location>
</feature>
<feature type="compositionally biased region" description="Low complexity" evidence="1">
    <location>
        <begin position="165"/>
        <end position="175"/>
    </location>
</feature>
<feature type="region of interest" description="Disordered" evidence="1">
    <location>
        <begin position="488"/>
        <end position="507"/>
    </location>
</feature>
<dbReference type="AlphaFoldDB" id="A0A1I8IHS4"/>
<dbReference type="CDD" id="cd00934">
    <property type="entry name" value="PTB"/>
    <property type="match status" value="1"/>
</dbReference>
<feature type="compositionally biased region" description="Low complexity" evidence="1">
    <location>
        <begin position="197"/>
        <end position="208"/>
    </location>
</feature>
<dbReference type="InterPro" id="IPR011993">
    <property type="entry name" value="PH-like_dom_sf"/>
</dbReference>
<keyword evidence="2" id="KW-1185">Reference proteome</keyword>
<protein>
    <submittedName>
        <fullName evidence="3">WH2 domain-containing protein</fullName>
    </submittedName>
</protein>
<feature type="region of interest" description="Disordered" evidence="1">
    <location>
        <begin position="414"/>
        <end position="475"/>
    </location>
</feature>
<evidence type="ECO:0000313" key="3">
    <source>
        <dbReference type="WBParaSite" id="maker-uti_cns_0012744-snap-gene-0.2-mRNA-1"/>
    </source>
</evidence>
<dbReference type="WBParaSite" id="maker-uti_cns_0012744-snap-gene-0.2-mRNA-1">
    <property type="protein sequence ID" value="maker-uti_cns_0012744-snap-gene-0.2-mRNA-1"/>
    <property type="gene ID" value="maker-uti_cns_0012744-snap-gene-0.2"/>
</dbReference>
<dbReference type="Proteomes" id="UP000095280">
    <property type="component" value="Unplaced"/>
</dbReference>
<feature type="compositionally biased region" description="Pro residues" evidence="1">
    <location>
        <begin position="249"/>
        <end position="265"/>
    </location>
</feature>
<feature type="compositionally biased region" description="Polar residues" evidence="1">
    <location>
        <begin position="106"/>
        <end position="115"/>
    </location>
</feature>